<dbReference type="AlphaFoldDB" id="A0A9J6EDG4"/>
<reference evidence="3" key="2">
    <citation type="submission" date="2021-09" db="EMBL/GenBank/DDBJ databases">
        <authorList>
            <person name="Jia N."/>
            <person name="Wang J."/>
            <person name="Shi W."/>
            <person name="Du L."/>
            <person name="Sun Y."/>
            <person name="Zhan W."/>
            <person name="Jiang J."/>
            <person name="Wang Q."/>
            <person name="Zhang B."/>
            <person name="Ji P."/>
            <person name="Sakyi L.B."/>
            <person name="Cui X."/>
            <person name="Yuan T."/>
            <person name="Jiang B."/>
            <person name="Yang W."/>
            <person name="Lam T.T.-Y."/>
            <person name="Chang Q."/>
            <person name="Ding S."/>
            <person name="Wang X."/>
            <person name="Zhu J."/>
            <person name="Ruan X."/>
            <person name="Zhao L."/>
            <person name="Wei J."/>
            <person name="Que T."/>
            <person name="Du C."/>
            <person name="Cheng J."/>
            <person name="Dai P."/>
            <person name="Han X."/>
            <person name="Huang E."/>
            <person name="Gao Y."/>
            <person name="Liu J."/>
            <person name="Shao H."/>
            <person name="Ye R."/>
            <person name="Li L."/>
            <person name="Wei W."/>
            <person name="Wang X."/>
            <person name="Wang C."/>
            <person name="Huo Q."/>
            <person name="Li W."/>
            <person name="Guo W."/>
            <person name="Chen H."/>
            <person name="Chen S."/>
            <person name="Zhou L."/>
            <person name="Zhou L."/>
            <person name="Ni X."/>
            <person name="Tian J."/>
            <person name="Zhou Y."/>
            <person name="Sheng Y."/>
            <person name="Liu T."/>
            <person name="Pan Y."/>
            <person name="Xia L."/>
            <person name="Li J."/>
            <person name="Zhao F."/>
            <person name="Cao W."/>
        </authorList>
    </citation>
    <scope>NUCLEOTIDE SEQUENCE</scope>
    <source>
        <strain evidence="3">Rmic-2018</strain>
        <tissue evidence="3">Larvae</tissue>
    </source>
</reference>
<proteinExistence type="predicted"/>
<comment type="caution">
    <text evidence="3">The sequence shown here is derived from an EMBL/GenBank/DDBJ whole genome shotgun (WGS) entry which is preliminary data.</text>
</comment>
<protein>
    <recommendedName>
        <fullName evidence="2">FP protein C-terminal domain-containing protein</fullName>
    </recommendedName>
</protein>
<dbReference type="VEuPathDB" id="VectorBase:LOC119184059"/>
<evidence type="ECO:0000313" key="4">
    <source>
        <dbReference type="Proteomes" id="UP000821866"/>
    </source>
</evidence>
<organism evidence="3 4">
    <name type="scientific">Rhipicephalus microplus</name>
    <name type="common">Cattle tick</name>
    <name type="synonym">Boophilus microplus</name>
    <dbReference type="NCBI Taxonomy" id="6941"/>
    <lineage>
        <taxon>Eukaryota</taxon>
        <taxon>Metazoa</taxon>
        <taxon>Ecdysozoa</taxon>
        <taxon>Arthropoda</taxon>
        <taxon>Chelicerata</taxon>
        <taxon>Arachnida</taxon>
        <taxon>Acari</taxon>
        <taxon>Parasitiformes</taxon>
        <taxon>Ixodida</taxon>
        <taxon>Ixodoidea</taxon>
        <taxon>Ixodidae</taxon>
        <taxon>Rhipicephalinae</taxon>
        <taxon>Rhipicephalus</taxon>
        <taxon>Boophilus</taxon>
    </lineage>
</organism>
<evidence type="ECO:0000256" key="1">
    <source>
        <dbReference type="SAM" id="Coils"/>
    </source>
</evidence>
<evidence type="ECO:0000313" key="3">
    <source>
        <dbReference type="EMBL" id="KAH8032438.1"/>
    </source>
</evidence>
<keyword evidence="4" id="KW-1185">Reference proteome</keyword>
<evidence type="ECO:0000259" key="2">
    <source>
        <dbReference type="Pfam" id="PF25298"/>
    </source>
</evidence>
<dbReference type="Proteomes" id="UP000821866">
    <property type="component" value="Chromosome 3"/>
</dbReference>
<dbReference type="Pfam" id="PF25298">
    <property type="entry name" value="Baculo_FP_2nd"/>
    <property type="match status" value="1"/>
</dbReference>
<gene>
    <name evidence="3" type="ORF">HPB51_025207</name>
</gene>
<dbReference type="EMBL" id="JABSTU010000005">
    <property type="protein sequence ID" value="KAH8032438.1"/>
    <property type="molecule type" value="Genomic_DNA"/>
</dbReference>
<name>A0A9J6EDG4_RHIMP</name>
<feature type="domain" description="FP protein C-terminal" evidence="2">
    <location>
        <begin position="209"/>
        <end position="259"/>
    </location>
</feature>
<reference evidence="3" key="1">
    <citation type="journal article" date="2020" name="Cell">
        <title>Large-Scale Comparative Analyses of Tick Genomes Elucidate Their Genetic Diversity and Vector Capacities.</title>
        <authorList>
            <consortium name="Tick Genome and Microbiome Consortium (TIGMIC)"/>
            <person name="Jia N."/>
            <person name="Wang J."/>
            <person name="Shi W."/>
            <person name="Du L."/>
            <person name="Sun Y."/>
            <person name="Zhan W."/>
            <person name="Jiang J.F."/>
            <person name="Wang Q."/>
            <person name="Zhang B."/>
            <person name="Ji P."/>
            <person name="Bell-Sakyi L."/>
            <person name="Cui X.M."/>
            <person name="Yuan T.T."/>
            <person name="Jiang B.G."/>
            <person name="Yang W.F."/>
            <person name="Lam T.T."/>
            <person name="Chang Q.C."/>
            <person name="Ding S.J."/>
            <person name="Wang X.J."/>
            <person name="Zhu J.G."/>
            <person name="Ruan X.D."/>
            <person name="Zhao L."/>
            <person name="Wei J.T."/>
            <person name="Ye R.Z."/>
            <person name="Que T.C."/>
            <person name="Du C.H."/>
            <person name="Zhou Y.H."/>
            <person name="Cheng J.X."/>
            <person name="Dai P.F."/>
            <person name="Guo W.B."/>
            <person name="Han X.H."/>
            <person name="Huang E.J."/>
            <person name="Li L.F."/>
            <person name="Wei W."/>
            <person name="Gao Y.C."/>
            <person name="Liu J.Z."/>
            <person name="Shao H.Z."/>
            <person name="Wang X."/>
            <person name="Wang C.C."/>
            <person name="Yang T.C."/>
            <person name="Huo Q.B."/>
            <person name="Li W."/>
            <person name="Chen H.Y."/>
            <person name="Chen S.E."/>
            <person name="Zhou L.G."/>
            <person name="Ni X.B."/>
            <person name="Tian J.H."/>
            <person name="Sheng Y."/>
            <person name="Liu T."/>
            <person name="Pan Y.S."/>
            <person name="Xia L.Y."/>
            <person name="Li J."/>
            <person name="Zhao F."/>
            <person name="Cao W.C."/>
        </authorList>
    </citation>
    <scope>NUCLEOTIDE SEQUENCE</scope>
    <source>
        <strain evidence="3">Rmic-2018</strain>
    </source>
</reference>
<sequence length="260" mass="29043">MGDPQPDGKKAAGEKLFDKIPNTVKELACLVVKLNIKIEEMDSHIHEELGSLQKSVDLMSKGFDFFKKTLDDTQKELRGLKAENVRLVKENCELTKRITETKDDLAELQQYSRRANLELKGIPKSTEKTVTEIATALSTKVGVTLSPADIDVAHWGATKDRNVSIIVIKFMSCAARDKLLYATKKMRLNTSDLGIAGSTPVYLNEHLCPSYKTLLGKAIAAKKRHNWRHAWVANGRILMKKADNSDTIRIRNEADLAQIA</sequence>
<dbReference type="InterPro" id="IPR057251">
    <property type="entry name" value="FP_C"/>
</dbReference>
<feature type="coiled-coil region" evidence="1">
    <location>
        <begin position="63"/>
        <end position="90"/>
    </location>
</feature>
<keyword evidence="1" id="KW-0175">Coiled coil</keyword>
<accession>A0A9J6EDG4</accession>